<gene>
    <name evidence="4" type="ORF">EVG20_g4921</name>
</gene>
<proteinExistence type="predicted"/>
<feature type="domain" description="Homeobox" evidence="3">
    <location>
        <begin position="8"/>
        <end position="63"/>
    </location>
</feature>
<feature type="region of interest" description="Disordered" evidence="2">
    <location>
        <begin position="258"/>
        <end position="282"/>
    </location>
</feature>
<feature type="compositionally biased region" description="Low complexity" evidence="2">
    <location>
        <begin position="156"/>
        <end position="166"/>
    </location>
</feature>
<keyword evidence="1" id="KW-0539">Nucleus</keyword>
<dbReference type="InterPro" id="IPR001356">
    <property type="entry name" value="HD"/>
</dbReference>
<dbReference type="SUPFAM" id="SSF46689">
    <property type="entry name" value="Homeodomain-like"/>
    <property type="match status" value="1"/>
</dbReference>
<dbReference type="PROSITE" id="PS50071">
    <property type="entry name" value="HOMEOBOX_2"/>
    <property type="match status" value="1"/>
</dbReference>
<keyword evidence="5" id="KW-1185">Reference proteome</keyword>
<dbReference type="OrthoDB" id="3257151at2759"/>
<organism evidence="4 5">
    <name type="scientific">Dentipellis fragilis</name>
    <dbReference type="NCBI Taxonomy" id="205917"/>
    <lineage>
        <taxon>Eukaryota</taxon>
        <taxon>Fungi</taxon>
        <taxon>Dikarya</taxon>
        <taxon>Basidiomycota</taxon>
        <taxon>Agaricomycotina</taxon>
        <taxon>Agaricomycetes</taxon>
        <taxon>Russulales</taxon>
        <taxon>Hericiaceae</taxon>
        <taxon>Dentipellis</taxon>
    </lineage>
</organism>
<sequence>MDSDFPIRSILSTHDKDELTQIWDTDKRTPSVPSRRAWAKARNLNPGTVHSWFQRAKNKLRRSGALVVDGHYELPIGFPSTPRRQYILGDVAEEDNRLWKRVKTEHVAPSIPLYPSDASTIVGSADFPEGIVDVPKLTSWAETSDFYKSWPHSDSTSLPSSDTLPSTPTPSPVTHRKRAYTRHPPFETMSSSGLVPLSSGFAYNALAGSGSRSSVNPSALKPCYGSYEDRFSDLFASSPLPPSSPYLPTFALSDNDSASSCSSSVHEDDDQDATDRSLPGGNATHEVSKPFFCDCKWCADPTEAELAEMEILARKALTWSSAGQDFLVAEYNMIQPVTRLETVIPTFDPLRQATEDEEKAIDFEEELEAWLAEGPAEDEVEAIQKSCVDAGLTSLPDEEARVLSAWKDEQRPGMPAIVKEEDSD</sequence>
<evidence type="ECO:0000256" key="1">
    <source>
        <dbReference type="PROSITE-ProRule" id="PRU00108"/>
    </source>
</evidence>
<evidence type="ECO:0000313" key="5">
    <source>
        <dbReference type="Proteomes" id="UP000298327"/>
    </source>
</evidence>
<dbReference type="GO" id="GO:0005634">
    <property type="term" value="C:nucleus"/>
    <property type="evidence" value="ECO:0007669"/>
    <property type="project" value="UniProtKB-SubCell"/>
</dbReference>
<accession>A0A4Y9YYG3</accession>
<name>A0A4Y9YYG3_9AGAM</name>
<evidence type="ECO:0000313" key="4">
    <source>
        <dbReference type="EMBL" id="TFY66169.1"/>
    </source>
</evidence>
<protein>
    <recommendedName>
        <fullName evidence="3">Homeobox domain-containing protein</fullName>
    </recommendedName>
</protein>
<keyword evidence="1" id="KW-0238">DNA-binding</keyword>
<dbReference type="GO" id="GO:0003677">
    <property type="term" value="F:DNA binding"/>
    <property type="evidence" value="ECO:0007669"/>
    <property type="project" value="UniProtKB-UniRule"/>
</dbReference>
<dbReference type="SMART" id="SM00389">
    <property type="entry name" value="HOX"/>
    <property type="match status" value="1"/>
</dbReference>
<feature type="region of interest" description="Disordered" evidence="2">
    <location>
        <begin position="156"/>
        <end position="177"/>
    </location>
</feature>
<dbReference type="STRING" id="205917.A0A4Y9YYG3"/>
<reference evidence="4 5" key="1">
    <citation type="submission" date="2019-02" db="EMBL/GenBank/DDBJ databases">
        <title>Genome sequencing of the rare red list fungi Dentipellis fragilis.</title>
        <authorList>
            <person name="Buettner E."/>
            <person name="Kellner H."/>
        </authorList>
    </citation>
    <scope>NUCLEOTIDE SEQUENCE [LARGE SCALE GENOMIC DNA]</scope>
    <source>
        <strain evidence="4 5">DSM 105465</strain>
    </source>
</reference>
<evidence type="ECO:0000256" key="2">
    <source>
        <dbReference type="SAM" id="MobiDB-lite"/>
    </source>
</evidence>
<comment type="subcellular location">
    <subcellularLocation>
        <location evidence="1">Nucleus</location>
    </subcellularLocation>
</comment>
<dbReference type="EMBL" id="SEOQ01000272">
    <property type="protein sequence ID" value="TFY66169.1"/>
    <property type="molecule type" value="Genomic_DNA"/>
</dbReference>
<keyword evidence="1" id="KW-0371">Homeobox</keyword>
<feature type="DNA-binding region" description="Homeobox" evidence="1">
    <location>
        <begin position="10"/>
        <end position="64"/>
    </location>
</feature>
<dbReference type="Proteomes" id="UP000298327">
    <property type="component" value="Unassembled WGS sequence"/>
</dbReference>
<comment type="caution">
    <text evidence="4">The sequence shown here is derived from an EMBL/GenBank/DDBJ whole genome shotgun (WGS) entry which is preliminary data.</text>
</comment>
<evidence type="ECO:0000259" key="3">
    <source>
        <dbReference type="PROSITE" id="PS50071"/>
    </source>
</evidence>
<dbReference type="AlphaFoldDB" id="A0A4Y9YYG3"/>
<dbReference type="InterPro" id="IPR009057">
    <property type="entry name" value="Homeodomain-like_sf"/>
</dbReference>